<evidence type="ECO:0000256" key="1">
    <source>
        <dbReference type="SAM" id="Coils"/>
    </source>
</evidence>
<proteinExistence type="predicted"/>
<organism evidence="3 4">
    <name type="scientific">Stentor coeruleus</name>
    <dbReference type="NCBI Taxonomy" id="5963"/>
    <lineage>
        <taxon>Eukaryota</taxon>
        <taxon>Sar</taxon>
        <taxon>Alveolata</taxon>
        <taxon>Ciliophora</taxon>
        <taxon>Postciliodesmatophora</taxon>
        <taxon>Heterotrichea</taxon>
        <taxon>Heterotrichida</taxon>
        <taxon>Stentoridae</taxon>
        <taxon>Stentor</taxon>
    </lineage>
</organism>
<dbReference type="Gene3D" id="6.10.250.1080">
    <property type="match status" value="1"/>
</dbReference>
<evidence type="ECO:0000256" key="2">
    <source>
        <dbReference type="SAM" id="MobiDB-lite"/>
    </source>
</evidence>
<feature type="coiled-coil region" evidence="1">
    <location>
        <begin position="169"/>
        <end position="221"/>
    </location>
</feature>
<dbReference type="AlphaFoldDB" id="A0A1R2BTW1"/>
<dbReference type="Proteomes" id="UP000187209">
    <property type="component" value="Unassembled WGS sequence"/>
</dbReference>
<name>A0A1R2BTW1_9CILI</name>
<gene>
    <name evidence="3" type="ORF">SteCoe_19599</name>
</gene>
<comment type="caution">
    <text evidence="3">The sequence shown here is derived from an EMBL/GenBank/DDBJ whole genome shotgun (WGS) entry which is preliminary data.</text>
</comment>
<reference evidence="3 4" key="1">
    <citation type="submission" date="2016-11" db="EMBL/GenBank/DDBJ databases">
        <title>The macronuclear genome of Stentor coeruleus: a giant cell with tiny introns.</title>
        <authorList>
            <person name="Slabodnick M."/>
            <person name="Ruby J.G."/>
            <person name="Reiff S.B."/>
            <person name="Swart E.C."/>
            <person name="Gosai S."/>
            <person name="Prabakaran S."/>
            <person name="Witkowska E."/>
            <person name="Larue G.E."/>
            <person name="Fisher S."/>
            <person name="Freeman R.M."/>
            <person name="Gunawardena J."/>
            <person name="Chu W."/>
            <person name="Stover N.A."/>
            <person name="Gregory B.D."/>
            <person name="Nowacki M."/>
            <person name="Derisi J."/>
            <person name="Roy S.W."/>
            <person name="Marshall W.F."/>
            <person name="Sood P."/>
        </authorList>
    </citation>
    <scope>NUCLEOTIDE SEQUENCE [LARGE SCALE GENOMIC DNA]</scope>
    <source>
        <strain evidence="3">WM001</strain>
    </source>
</reference>
<accession>A0A1R2BTW1</accession>
<dbReference type="SUPFAM" id="SSF90257">
    <property type="entry name" value="Myosin rod fragments"/>
    <property type="match status" value="1"/>
</dbReference>
<evidence type="ECO:0000313" key="4">
    <source>
        <dbReference type="Proteomes" id="UP000187209"/>
    </source>
</evidence>
<keyword evidence="4" id="KW-1185">Reference proteome</keyword>
<evidence type="ECO:0000313" key="3">
    <source>
        <dbReference type="EMBL" id="OMJ80194.1"/>
    </source>
</evidence>
<sequence length="291" mass="33914">MSITNIFDTETLLQEYLSFQTEAKAYEDALEKELNEKNLQISALEDKLINLRAEYFSYKLKHQNSENAIIELHKSISRLEEKLKAEENIRKALESENEHLDKKNRSLQFQIDDLEGKLYESQEKNILLKEDLDFVYADKSMEIQRLRSKTPDTQISKTTVQGCSCMENNSKLLCLISKYKKEISDLKKQITASELENLKANNKMRQKEKFLESEIEKIKRYTCTLDILIKQSTRPIKKNSISKRTPILRDKSPLLRAPSSTKSNIKKPQKSSTIFSSLDIENQKIINKKPM</sequence>
<dbReference type="EMBL" id="MPUH01000434">
    <property type="protein sequence ID" value="OMJ80194.1"/>
    <property type="molecule type" value="Genomic_DNA"/>
</dbReference>
<keyword evidence="1" id="KW-0175">Coiled coil</keyword>
<protein>
    <submittedName>
        <fullName evidence="3">Uncharacterized protein</fullName>
    </submittedName>
</protein>
<feature type="coiled-coil region" evidence="1">
    <location>
        <begin position="16"/>
        <end position="117"/>
    </location>
</feature>
<feature type="region of interest" description="Disordered" evidence="2">
    <location>
        <begin position="242"/>
        <end position="270"/>
    </location>
</feature>